<dbReference type="PANTHER" id="PTHR34861">
    <property type="match status" value="1"/>
</dbReference>
<dbReference type="RefSeq" id="XP_013316000.1">
    <property type="nucleotide sequence ID" value="XM_013460546.1"/>
</dbReference>
<name>A0A0D2BSG1_9EURO</name>
<dbReference type="STRING" id="348802.A0A0D2BSG1"/>
<sequence length="318" mass="35401">MKFDPSSQTLPTRSELPSIDGAPDGAAWFWGPDDELGRLNLLTSERTASAAKLIKTGEIVNLNWPVEFPNPPAFGRQGFKHTISPIGPSGFDDLYDMNTQSGSQWDGFRHVGLPHKGDIIFYNGLTKDDIYKAEIGGMQAWADHGIAGRGVLIDYWDYAGKSYDPVTTHRIALSDIHACAKNQGIEFQYGDILIIRSGFVENYARLDEAQRAHLGTLKIPEHAFVGVEQTEDMLDFLHDNYFSAVVGDAPAFEAWPRQSINLHQYLLTRWGVPIGEMWDLDQLAETCKRKKQYTFFLASVPTNVRGGVGSHPNAIAIF</sequence>
<dbReference type="EMBL" id="KN847320">
    <property type="protein sequence ID" value="KIW55416.1"/>
    <property type="molecule type" value="Genomic_DNA"/>
</dbReference>
<dbReference type="GO" id="GO:0019441">
    <property type="term" value="P:L-tryptophan catabolic process to kynurenine"/>
    <property type="evidence" value="ECO:0007669"/>
    <property type="project" value="InterPro"/>
</dbReference>
<reference evidence="2 3" key="1">
    <citation type="submission" date="2015-01" db="EMBL/GenBank/DDBJ databases">
        <title>The Genome Sequence of Exophiala xenobiotica CBS118157.</title>
        <authorList>
            <consortium name="The Broad Institute Genomics Platform"/>
            <person name="Cuomo C."/>
            <person name="de Hoog S."/>
            <person name="Gorbushina A."/>
            <person name="Stielow B."/>
            <person name="Teixiera M."/>
            <person name="Abouelleil A."/>
            <person name="Chapman S.B."/>
            <person name="Priest M."/>
            <person name="Young S.K."/>
            <person name="Wortman J."/>
            <person name="Nusbaum C."/>
            <person name="Birren B."/>
        </authorList>
    </citation>
    <scope>NUCLEOTIDE SEQUENCE [LARGE SCALE GENOMIC DNA]</scope>
    <source>
        <strain evidence="2 3">CBS 118157</strain>
    </source>
</reference>
<dbReference type="InterPro" id="IPR007325">
    <property type="entry name" value="KFase/CYL"/>
</dbReference>
<evidence type="ECO:0000256" key="1">
    <source>
        <dbReference type="ARBA" id="ARBA00007865"/>
    </source>
</evidence>
<dbReference type="HOGENOM" id="CLU_030671_1_0_1"/>
<dbReference type="Pfam" id="PF04199">
    <property type="entry name" value="Cyclase"/>
    <property type="match status" value="1"/>
</dbReference>
<proteinExistence type="inferred from homology"/>
<dbReference type="AlphaFoldDB" id="A0A0D2BSG1"/>
<evidence type="ECO:0000313" key="2">
    <source>
        <dbReference type="EMBL" id="KIW55416.1"/>
    </source>
</evidence>
<dbReference type="Proteomes" id="UP000054342">
    <property type="component" value="Unassembled WGS sequence"/>
</dbReference>
<organism evidence="2 3">
    <name type="scientific">Exophiala xenobiotica</name>
    <dbReference type="NCBI Taxonomy" id="348802"/>
    <lineage>
        <taxon>Eukaryota</taxon>
        <taxon>Fungi</taxon>
        <taxon>Dikarya</taxon>
        <taxon>Ascomycota</taxon>
        <taxon>Pezizomycotina</taxon>
        <taxon>Eurotiomycetes</taxon>
        <taxon>Chaetothyriomycetidae</taxon>
        <taxon>Chaetothyriales</taxon>
        <taxon>Herpotrichiellaceae</taxon>
        <taxon>Exophiala</taxon>
    </lineage>
</organism>
<dbReference type="GeneID" id="25329607"/>
<dbReference type="InterPro" id="IPR037175">
    <property type="entry name" value="KFase_sf"/>
</dbReference>
<evidence type="ECO:0000313" key="3">
    <source>
        <dbReference type="Proteomes" id="UP000054342"/>
    </source>
</evidence>
<dbReference type="PANTHER" id="PTHR34861:SF10">
    <property type="entry name" value="CYCLASE"/>
    <property type="match status" value="1"/>
</dbReference>
<evidence type="ECO:0008006" key="4">
    <source>
        <dbReference type="Google" id="ProtNLM"/>
    </source>
</evidence>
<dbReference type="SUPFAM" id="SSF102198">
    <property type="entry name" value="Putative cyclase"/>
    <property type="match status" value="1"/>
</dbReference>
<gene>
    <name evidence="2" type="ORF">PV05_07699</name>
</gene>
<keyword evidence="3" id="KW-1185">Reference proteome</keyword>
<comment type="similarity">
    <text evidence="1">Belongs to the Cyclase 1 superfamily.</text>
</comment>
<dbReference type="OrthoDB" id="5396at2759"/>
<accession>A0A0D2BSG1</accession>
<protein>
    <recommendedName>
        <fullName evidence="4">Cyclase</fullName>
    </recommendedName>
</protein>
<dbReference type="GO" id="GO:0004061">
    <property type="term" value="F:arylformamidase activity"/>
    <property type="evidence" value="ECO:0007669"/>
    <property type="project" value="InterPro"/>
</dbReference>
<dbReference type="Gene3D" id="3.50.30.50">
    <property type="entry name" value="Putative cyclase"/>
    <property type="match status" value="1"/>
</dbReference>